<evidence type="ECO:0000313" key="1">
    <source>
        <dbReference type="EMBL" id="KRY44771.1"/>
    </source>
</evidence>
<gene>
    <name evidence="1" type="ORF">T03_5195</name>
</gene>
<keyword evidence="2" id="KW-1185">Reference proteome</keyword>
<dbReference type="AlphaFoldDB" id="A0A0V1C7Q1"/>
<reference evidence="1 2" key="1">
    <citation type="submission" date="2015-01" db="EMBL/GenBank/DDBJ databases">
        <title>Evolution of Trichinella species and genotypes.</title>
        <authorList>
            <person name="Korhonen P.K."/>
            <person name="Edoardo P."/>
            <person name="Giuseppe L.R."/>
            <person name="Gasser R.B."/>
        </authorList>
    </citation>
    <scope>NUCLEOTIDE SEQUENCE [LARGE SCALE GENOMIC DNA]</scope>
    <source>
        <strain evidence="1">ISS120</strain>
    </source>
</reference>
<protein>
    <submittedName>
        <fullName evidence="1">Uncharacterized protein</fullName>
    </submittedName>
</protein>
<comment type="caution">
    <text evidence="1">The sequence shown here is derived from an EMBL/GenBank/DDBJ whole genome shotgun (WGS) entry which is preliminary data.</text>
</comment>
<proteinExistence type="predicted"/>
<accession>A0A0V1C7Q1</accession>
<organism evidence="1 2">
    <name type="scientific">Trichinella britovi</name>
    <name type="common">Parasitic roundworm</name>
    <dbReference type="NCBI Taxonomy" id="45882"/>
    <lineage>
        <taxon>Eukaryota</taxon>
        <taxon>Metazoa</taxon>
        <taxon>Ecdysozoa</taxon>
        <taxon>Nematoda</taxon>
        <taxon>Enoplea</taxon>
        <taxon>Dorylaimia</taxon>
        <taxon>Trichinellida</taxon>
        <taxon>Trichinellidae</taxon>
        <taxon>Trichinella</taxon>
    </lineage>
</organism>
<name>A0A0V1C7Q1_TRIBR</name>
<sequence>MFLNLMLSHAFLRYVGYSMPNRSSITISFFFCFLIFAMTSTLHFAEWLNCHVISMMFMSNSVSD</sequence>
<dbReference type="EMBL" id="JYDI01000482">
    <property type="protein sequence ID" value="KRY44771.1"/>
    <property type="molecule type" value="Genomic_DNA"/>
</dbReference>
<evidence type="ECO:0000313" key="2">
    <source>
        <dbReference type="Proteomes" id="UP000054653"/>
    </source>
</evidence>
<dbReference type="Proteomes" id="UP000054653">
    <property type="component" value="Unassembled WGS sequence"/>
</dbReference>